<accession>A0A6J2XJA1</accession>
<dbReference type="OrthoDB" id="6726762at2759"/>
<protein>
    <submittedName>
        <fullName evidence="4">Lymphocyte antigen 6F-like</fullName>
    </submittedName>
</protein>
<sequence>MIKTIIAILLLLICVNKGTALTCYSCNVSTSEQDEDACKGIGNPRPCAPNSVCLSALYELNTGTVKTFMTMKTCYPIMNGEECTNFVKTQKNMLVSTASLTSNSCKTCETDDCNRRTTLSSGSRSVFNPLFLISILGLFVLKIILS</sequence>
<dbReference type="AlphaFoldDB" id="A0A6J2XJA1"/>
<evidence type="ECO:0000313" key="3">
    <source>
        <dbReference type="Proteomes" id="UP000504635"/>
    </source>
</evidence>
<reference evidence="4" key="1">
    <citation type="submission" date="2025-08" db="UniProtKB">
        <authorList>
            <consortium name="RefSeq"/>
        </authorList>
    </citation>
    <scope>IDENTIFICATION</scope>
    <source>
        <tissue evidence="4">Gonads</tissue>
    </source>
</reference>
<feature type="signal peptide" evidence="2">
    <location>
        <begin position="1"/>
        <end position="20"/>
    </location>
</feature>
<dbReference type="Proteomes" id="UP000504635">
    <property type="component" value="Unplaced"/>
</dbReference>
<keyword evidence="1" id="KW-1133">Transmembrane helix</keyword>
<proteinExistence type="predicted"/>
<dbReference type="RefSeq" id="XP_030751181.1">
    <property type="nucleotide sequence ID" value="XM_030895321.1"/>
</dbReference>
<dbReference type="GeneID" id="115878736"/>
<keyword evidence="1" id="KW-0812">Transmembrane</keyword>
<organism evidence="3 4">
    <name type="scientific">Sitophilus oryzae</name>
    <name type="common">Rice weevil</name>
    <name type="synonym">Curculio oryzae</name>
    <dbReference type="NCBI Taxonomy" id="7048"/>
    <lineage>
        <taxon>Eukaryota</taxon>
        <taxon>Metazoa</taxon>
        <taxon>Ecdysozoa</taxon>
        <taxon>Arthropoda</taxon>
        <taxon>Hexapoda</taxon>
        <taxon>Insecta</taxon>
        <taxon>Pterygota</taxon>
        <taxon>Neoptera</taxon>
        <taxon>Endopterygota</taxon>
        <taxon>Coleoptera</taxon>
        <taxon>Polyphaga</taxon>
        <taxon>Cucujiformia</taxon>
        <taxon>Curculionidae</taxon>
        <taxon>Dryophthorinae</taxon>
        <taxon>Sitophilus</taxon>
    </lineage>
</organism>
<keyword evidence="3" id="KW-1185">Reference proteome</keyword>
<dbReference type="InParanoid" id="A0A6J2XJA1"/>
<feature type="chain" id="PRO_5026734771" evidence="2">
    <location>
        <begin position="21"/>
        <end position="146"/>
    </location>
</feature>
<dbReference type="KEGG" id="soy:115878736"/>
<gene>
    <name evidence="4" type="primary">LOC115878736</name>
</gene>
<evidence type="ECO:0000256" key="2">
    <source>
        <dbReference type="SAM" id="SignalP"/>
    </source>
</evidence>
<evidence type="ECO:0000256" key="1">
    <source>
        <dbReference type="SAM" id="Phobius"/>
    </source>
</evidence>
<keyword evidence="1" id="KW-0472">Membrane</keyword>
<evidence type="ECO:0000313" key="4">
    <source>
        <dbReference type="RefSeq" id="XP_030751181.1"/>
    </source>
</evidence>
<feature type="transmembrane region" description="Helical" evidence="1">
    <location>
        <begin position="126"/>
        <end position="145"/>
    </location>
</feature>
<name>A0A6J2XJA1_SITOR</name>
<keyword evidence="2" id="KW-0732">Signal</keyword>